<dbReference type="EMBL" id="LR797306">
    <property type="protein sequence ID" value="CAB4200460.1"/>
    <property type="molecule type" value="Genomic_DNA"/>
</dbReference>
<sequence length="74" mass="8247">MSGLPLPKNVFRVGESESYSVRLPNAMREALEELAAQNSVKFGTYVLAVLEDHLQRELKKGTIQPPKSPPTPKR</sequence>
<dbReference type="GO" id="GO:0006355">
    <property type="term" value="P:regulation of DNA-templated transcription"/>
    <property type="evidence" value="ECO:0007669"/>
    <property type="project" value="InterPro"/>
</dbReference>
<accession>A0A6J5S0T1</accession>
<dbReference type="InterPro" id="IPR013321">
    <property type="entry name" value="Arc_rbn_hlx_hlx"/>
</dbReference>
<reference evidence="1" key="1">
    <citation type="submission" date="2020-05" db="EMBL/GenBank/DDBJ databases">
        <authorList>
            <person name="Chiriac C."/>
            <person name="Salcher M."/>
            <person name="Ghai R."/>
            <person name="Kavagutti S V."/>
        </authorList>
    </citation>
    <scope>NUCLEOTIDE SEQUENCE</scope>
</reference>
<dbReference type="SUPFAM" id="SSF47598">
    <property type="entry name" value="Ribbon-helix-helix"/>
    <property type="match status" value="1"/>
</dbReference>
<name>A0A6J5S0T1_9CAUD</name>
<dbReference type="InterPro" id="IPR010985">
    <property type="entry name" value="Ribbon_hlx_hlx"/>
</dbReference>
<protein>
    <submittedName>
        <fullName evidence="1">Uncharacterized protein</fullName>
    </submittedName>
</protein>
<gene>
    <name evidence="1" type="ORF">UFOVP1351_43</name>
</gene>
<organism evidence="1">
    <name type="scientific">uncultured Caudovirales phage</name>
    <dbReference type="NCBI Taxonomy" id="2100421"/>
    <lineage>
        <taxon>Viruses</taxon>
        <taxon>Duplodnaviria</taxon>
        <taxon>Heunggongvirae</taxon>
        <taxon>Uroviricota</taxon>
        <taxon>Caudoviricetes</taxon>
        <taxon>Peduoviridae</taxon>
        <taxon>Maltschvirus</taxon>
        <taxon>Maltschvirus maltsch</taxon>
    </lineage>
</organism>
<dbReference type="Gene3D" id="1.10.1220.10">
    <property type="entry name" value="Met repressor-like"/>
    <property type="match status" value="1"/>
</dbReference>
<proteinExistence type="predicted"/>
<evidence type="ECO:0000313" key="1">
    <source>
        <dbReference type="EMBL" id="CAB4200460.1"/>
    </source>
</evidence>